<sequence>MRAIKKINNNFALCKDNNDVEMIIYGRGVGFGKFPCDIPLERIERTFYDVNAKYYSIIESLPSMIIEASAAIAEQAELKLDCELNPNLPFSLADHLNFAIERFEKGMDINTPLAYDIRYLYPKEYALGVEGIDLLEEKLGIRLPESEAVSIALHLINAESSASDMHSMMTRTQVISDVHQIIEKDLGIEIDINSYQFSRFATHLNYLVQRLMTGESIQKQDAHMLKKIAREYPNYYECAKQVSNYFKNTWQWTCSEEEIFYLMLHIYRIQEKNE</sequence>
<evidence type="ECO:0000256" key="1">
    <source>
        <dbReference type="ARBA" id="ARBA00022737"/>
    </source>
</evidence>
<feature type="domain" description="PRD" evidence="2">
    <location>
        <begin position="60"/>
        <end position="165"/>
    </location>
</feature>
<dbReference type="PROSITE" id="PS51372">
    <property type="entry name" value="PRD_2"/>
    <property type="match status" value="2"/>
</dbReference>
<dbReference type="Gene3D" id="1.10.1790.10">
    <property type="entry name" value="PRD domain"/>
    <property type="match status" value="2"/>
</dbReference>
<dbReference type="Proteomes" id="UP000664601">
    <property type="component" value="Unassembled WGS sequence"/>
</dbReference>
<dbReference type="SUPFAM" id="SSF50151">
    <property type="entry name" value="SacY-like RNA-binding domain"/>
    <property type="match status" value="1"/>
</dbReference>
<keyword evidence="1" id="KW-0677">Repeat</keyword>
<organism evidence="3 4">
    <name type="scientific">Candidatus Enterococcus moelleringii</name>
    <dbReference type="NCBI Taxonomy" id="2815325"/>
    <lineage>
        <taxon>Bacteria</taxon>
        <taxon>Bacillati</taxon>
        <taxon>Bacillota</taxon>
        <taxon>Bacilli</taxon>
        <taxon>Lactobacillales</taxon>
        <taxon>Enterococcaceae</taxon>
        <taxon>Enterococcus</taxon>
    </lineage>
</organism>
<dbReference type="RefSeq" id="WP_207673187.1">
    <property type="nucleotide sequence ID" value="NZ_JAFREM010000013.1"/>
</dbReference>
<dbReference type="PANTHER" id="PTHR30185">
    <property type="entry name" value="CRYPTIC BETA-GLUCOSIDE BGL OPERON ANTITERMINATOR"/>
    <property type="match status" value="1"/>
</dbReference>
<keyword evidence="4" id="KW-1185">Reference proteome</keyword>
<dbReference type="SUPFAM" id="SSF63520">
    <property type="entry name" value="PTS-regulatory domain, PRD"/>
    <property type="match status" value="2"/>
</dbReference>
<dbReference type="InterPro" id="IPR036634">
    <property type="entry name" value="PRD_sf"/>
</dbReference>
<evidence type="ECO:0000313" key="3">
    <source>
        <dbReference type="EMBL" id="MBO1306258.1"/>
    </source>
</evidence>
<accession>A0ABS3LB68</accession>
<dbReference type="Pfam" id="PF00874">
    <property type="entry name" value="PRD"/>
    <property type="match status" value="2"/>
</dbReference>
<dbReference type="Pfam" id="PF03123">
    <property type="entry name" value="CAT_RBD"/>
    <property type="match status" value="1"/>
</dbReference>
<dbReference type="EMBL" id="JAFREM010000013">
    <property type="protein sequence ID" value="MBO1306258.1"/>
    <property type="molecule type" value="Genomic_DNA"/>
</dbReference>
<evidence type="ECO:0000313" key="4">
    <source>
        <dbReference type="Proteomes" id="UP000664601"/>
    </source>
</evidence>
<dbReference type="InterPro" id="IPR011608">
    <property type="entry name" value="PRD"/>
</dbReference>
<dbReference type="PANTHER" id="PTHR30185:SF15">
    <property type="entry name" value="CRYPTIC BETA-GLUCOSIDE BGL OPERON ANTITERMINATOR"/>
    <property type="match status" value="1"/>
</dbReference>
<proteinExistence type="predicted"/>
<name>A0ABS3LB68_9ENTE</name>
<dbReference type="InterPro" id="IPR004341">
    <property type="entry name" value="CAT_RNA-bd_dom"/>
</dbReference>
<dbReference type="SMART" id="SM01061">
    <property type="entry name" value="CAT_RBD"/>
    <property type="match status" value="1"/>
</dbReference>
<dbReference type="InterPro" id="IPR036650">
    <property type="entry name" value="CAT_RNA-bd_dom_sf"/>
</dbReference>
<protein>
    <submittedName>
        <fullName evidence="3">PRD domain-containing protein</fullName>
    </submittedName>
</protein>
<reference evidence="3 4" key="1">
    <citation type="submission" date="2021-03" db="EMBL/GenBank/DDBJ databases">
        <title>Enterococcal diversity collection.</title>
        <authorList>
            <person name="Gilmore M.S."/>
            <person name="Schwartzman J."/>
            <person name="Van Tyne D."/>
            <person name="Martin M."/>
            <person name="Earl A.M."/>
            <person name="Manson A.L."/>
            <person name="Straub T."/>
            <person name="Salamzade R."/>
            <person name="Saavedra J."/>
            <person name="Lebreton F."/>
            <person name="Prichula J."/>
            <person name="Schaufler K."/>
            <person name="Gaca A."/>
            <person name="Sgardioli B."/>
            <person name="Wagenaar J."/>
            <person name="Strong T."/>
        </authorList>
    </citation>
    <scope>NUCLEOTIDE SEQUENCE [LARGE SCALE GENOMIC DNA]</scope>
    <source>
        <strain evidence="3 4">669A</strain>
    </source>
</reference>
<gene>
    <name evidence="3" type="ORF">JZO70_08810</name>
</gene>
<comment type="caution">
    <text evidence="3">The sequence shown here is derived from an EMBL/GenBank/DDBJ whole genome shotgun (WGS) entry which is preliminary data.</text>
</comment>
<dbReference type="Gene3D" id="2.30.24.10">
    <property type="entry name" value="CAT RNA-binding domain"/>
    <property type="match status" value="1"/>
</dbReference>
<evidence type="ECO:0000259" key="2">
    <source>
        <dbReference type="PROSITE" id="PS51372"/>
    </source>
</evidence>
<feature type="domain" description="PRD" evidence="2">
    <location>
        <begin position="166"/>
        <end position="274"/>
    </location>
</feature>
<dbReference type="InterPro" id="IPR050661">
    <property type="entry name" value="BglG_antiterminators"/>
</dbReference>